<organism evidence="2 3">
    <name type="scientific">Roridomyces roridus</name>
    <dbReference type="NCBI Taxonomy" id="1738132"/>
    <lineage>
        <taxon>Eukaryota</taxon>
        <taxon>Fungi</taxon>
        <taxon>Dikarya</taxon>
        <taxon>Basidiomycota</taxon>
        <taxon>Agaricomycotina</taxon>
        <taxon>Agaricomycetes</taxon>
        <taxon>Agaricomycetidae</taxon>
        <taxon>Agaricales</taxon>
        <taxon>Marasmiineae</taxon>
        <taxon>Mycenaceae</taxon>
        <taxon>Roridomyces</taxon>
    </lineage>
</organism>
<protein>
    <recommendedName>
        <fullName evidence="1">F-box domain-containing protein</fullName>
    </recommendedName>
</protein>
<proteinExistence type="predicted"/>
<dbReference type="AlphaFoldDB" id="A0AAD7BHF2"/>
<reference evidence="2" key="1">
    <citation type="submission" date="2023-03" db="EMBL/GenBank/DDBJ databases">
        <title>Massive genome expansion in bonnet fungi (Mycena s.s.) driven by repeated elements and novel gene families across ecological guilds.</title>
        <authorList>
            <consortium name="Lawrence Berkeley National Laboratory"/>
            <person name="Harder C.B."/>
            <person name="Miyauchi S."/>
            <person name="Viragh M."/>
            <person name="Kuo A."/>
            <person name="Thoen E."/>
            <person name="Andreopoulos B."/>
            <person name="Lu D."/>
            <person name="Skrede I."/>
            <person name="Drula E."/>
            <person name="Henrissat B."/>
            <person name="Morin E."/>
            <person name="Kohler A."/>
            <person name="Barry K."/>
            <person name="LaButti K."/>
            <person name="Morin E."/>
            <person name="Salamov A."/>
            <person name="Lipzen A."/>
            <person name="Mereny Z."/>
            <person name="Hegedus B."/>
            <person name="Baldrian P."/>
            <person name="Stursova M."/>
            <person name="Weitz H."/>
            <person name="Taylor A."/>
            <person name="Grigoriev I.V."/>
            <person name="Nagy L.G."/>
            <person name="Martin F."/>
            <person name="Kauserud H."/>
        </authorList>
    </citation>
    <scope>NUCLEOTIDE SEQUENCE</scope>
    <source>
        <strain evidence="2">9284</strain>
    </source>
</reference>
<dbReference type="EMBL" id="JARKIF010000016">
    <property type="protein sequence ID" value="KAJ7621057.1"/>
    <property type="molecule type" value="Genomic_DNA"/>
</dbReference>
<dbReference type="InterPro" id="IPR001810">
    <property type="entry name" value="F-box_dom"/>
</dbReference>
<dbReference type="Pfam" id="PF00646">
    <property type="entry name" value="F-box"/>
    <property type="match status" value="1"/>
</dbReference>
<dbReference type="InterPro" id="IPR032675">
    <property type="entry name" value="LRR_dom_sf"/>
</dbReference>
<comment type="caution">
    <text evidence="2">The sequence shown here is derived from an EMBL/GenBank/DDBJ whole genome shotgun (WGS) entry which is preliminary data.</text>
</comment>
<dbReference type="SUPFAM" id="SSF52047">
    <property type="entry name" value="RNI-like"/>
    <property type="match status" value="1"/>
</dbReference>
<accession>A0AAD7BHF2</accession>
<keyword evidence="3" id="KW-1185">Reference proteome</keyword>
<gene>
    <name evidence="2" type="ORF">FB45DRAFT_928225</name>
</gene>
<dbReference type="Proteomes" id="UP001221142">
    <property type="component" value="Unassembled WGS sequence"/>
</dbReference>
<evidence type="ECO:0000313" key="3">
    <source>
        <dbReference type="Proteomes" id="UP001221142"/>
    </source>
</evidence>
<evidence type="ECO:0000313" key="2">
    <source>
        <dbReference type="EMBL" id="KAJ7621057.1"/>
    </source>
</evidence>
<feature type="domain" description="F-box" evidence="1">
    <location>
        <begin position="1"/>
        <end position="46"/>
    </location>
</feature>
<evidence type="ECO:0000259" key="1">
    <source>
        <dbReference type="PROSITE" id="PS50181"/>
    </source>
</evidence>
<dbReference type="Gene3D" id="3.80.10.10">
    <property type="entry name" value="Ribonuclease Inhibitor"/>
    <property type="match status" value="1"/>
</dbReference>
<sequence length="385" mass="42604">MPELPQELIDLILERLDVADKKTLRNCSRVARSFRPTSQKHIFSHLTIRPSRGYYRNKSDSKMKQLRQIFACSPQLALNVRSIVLVGGGNSSWFQGDGLPQILCMLVNLTRFSIDSGQSLSWDSLYSDLVEAVHAVVSLPTLTRLRFHCVAFGQSTQLVSLLRSCGNLAELDLSIVAIEAVDLSDLQPKIPGLTSLDINPLRNQHVQCVTSALDLGSLQHLRISSDSPAADSEIQTIFDATETLRHFHVHLSHHHTDANMIDLRNLSHLQTLELTIMFEFASAPDEYDPILWARNILATLQSPSSVEHVVFNVVVDEIDLLHLPRLGTLEAPLMTPALAALKKLTINLESLEVDFDISGGDREVFGAFPTLSGKGMVEVGLLGVH</sequence>
<name>A0AAD7BHF2_9AGAR</name>
<dbReference type="PROSITE" id="PS50181">
    <property type="entry name" value="FBOX"/>
    <property type="match status" value="1"/>
</dbReference>